<keyword evidence="2" id="KW-1185">Reference proteome</keyword>
<name>A0ABW2KPW9_9ACTN</name>
<accession>A0ABW2KPW9</accession>
<dbReference type="EMBL" id="JBHTBH010000021">
    <property type="protein sequence ID" value="MFC7331433.1"/>
    <property type="molecule type" value="Genomic_DNA"/>
</dbReference>
<reference evidence="2" key="1">
    <citation type="journal article" date="2019" name="Int. J. Syst. Evol. Microbiol.">
        <title>The Global Catalogue of Microorganisms (GCM) 10K type strain sequencing project: providing services to taxonomists for standard genome sequencing and annotation.</title>
        <authorList>
            <consortium name="The Broad Institute Genomics Platform"/>
            <consortium name="The Broad Institute Genome Sequencing Center for Infectious Disease"/>
            <person name="Wu L."/>
            <person name="Ma J."/>
        </authorList>
    </citation>
    <scope>NUCLEOTIDE SEQUENCE [LARGE SCALE GENOMIC DNA]</scope>
    <source>
        <strain evidence="2">CGMCC 4.7382</strain>
    </source>
</reference>
<evidence type="ECO:0000313" key="1">
    <source>
        <dbReference type="EMBL" id="MFC7331433.1"/>
    </source>
</evidence>
<organism evidence="1 2">
    <name type="scientific">Marinactinospora rubrisoli</name>
    <dbReference type="NCBI Taxonomy" id="2715399"/>
    <lineage>
        <taxon>Bacteria</taxon>
        <taxon>Bacillati</taxon>
        <taxon>Actinomycetota</taxon>
        <taxon>Actinomycetes</taxon>
        <taxon>Streptosporangiales</taxon>
        <taxon>Nocardiopsidaceae</taxon>
        <taxon>Marinactinospora</taxon>
    </lineage>
</organism>
<gene>
    <name evidence="1" type="ORF">ACFQRF_27185</name>
</gene>
<dbReference type="Proteomes" id="UP001596540">
    <property type="component" value="Unassembled WGS sequence"/>
</dbReference>
<protein>
    <submittedName>
        <fullName evidence="1">Uncharacterized protein</fullName>
    </submittedName>
</protein>
<comment type="caution">
    <text evidence="1">The sequence shown here is derived from an EMBL/GenBank/DDBJ whole genome shotgun (WGS) entry which is preliminary data.</text>
</comment>
<proteinExistence type="predicted"/>
<evidence type="ECO:0000313" key="2">
    <source>
        <dbReference type="Proteomes" id="UP001596540"/>
    </source>
</evidence>
<dbReference type="RefSeq" id="WP_379874270.1">
    <property type="nucleotide sequence ID" value="NZ_JBHTBH010000021.1"/>
</dbReference>
<sequence>MATAHAMPGPGRAGRLRPYIPASRLAEAGPDRIPEYVQFAAVSCRHRDWEITYRSGTAAPYRARHRDGAVTAESDDVELLEAALAAYRPPASARVRISRAEGAR</sequence>